<organism evidence="1 2">
    <name type="scientific">Trichonephila clavipes</name>
    <name type="common">Golden silk orbweaver</name>
    <name type="synonym">Nephila clavipes</name>
    <dbReference type="NCBI Taxonomy" id="2585209"/>
    <lineage>
        <taxon>Eukaryota</taxon>
        <taxon>Metazoa</taxon>
        <taxon>Ecdysozoa</taxon>
        <taxon>Arthropoda</taxon>
        <taxon>Chelicerata</taxon>
        <taxon>Arachnida</taxon>
        <taxon>Araneae</taxon>
        <taxon>Araneomorphae</taxon>
        <taxon>Entelegynae</taxon>
        <taxon>Araneoidea</taxon>
        <taxon>Nephilidae</taxon>
        <taxon>Trichonephila</taxon>
    </lineage>
</organism>
<evidence type="ECO:0000313" key="2">
    <source>
        <dbReference type="Proteomes" id="UP000887159"/>
    </source>
</evidence>
<proteinExistence type="predicted"/>
<evidence type="ECO:0000313" key="1">
    <source>
        <dbReference type="EMBL" id="GFY24318.1"/>
    </source>
</evidence>
<comment type="caution">
    <text evidence="1">The sequence shown here is derived from an EMBL/GenBank/DDBJ whole genome shotgun (WGS) entry which is preliminary data.</text>
</comment>
<protein>
    <submittedName>
        <fullName evidence="1">Uncharacterized protein</fullName>
    </submittedName>
</protein>
<reference evidence="1" key="1">
    <citation type="submission" date="2020-08" db="EMBL/GenBank/DDBJ databases">
        <title>Multicomponent nature underlies the extraordinary mechanical properties of spider dragline silk.</title>
        <authorList>
            <person name="Kono N."/>
            <person name="Nakamura H."/>
            <person name="Mori M."/>
            <person name="Yoshida Y."/>
            <person name="Ohtoshi R."/>
            <person name="Malay A.D."/>
            <person name="Moran D.A.P."/>
            <person name="Tomita M."/>
            <person name="Numata K."/>
            <person name="Arakawa K."/>
        </authorList>
    </citation>
    <scope>NUCLEOTIDE SEQUENCE</scope>
</reference>
<dbReference type="Proteomes" id="UP000887159">
    <property type="component" value="Unassembled WGS sequence"/>
</dbReference>
<name>A0A8X7B9V6_TRICX</name>
<accession>A0A8X7B9V6</accession>
<sequence>MLHMQCGGPITWPPRSLDLNLMDFFFWGQLKSLVHETVWIVIALDDIVSTPDLFERGRQSFIHRCRL</sequence>
<gene>
    <name evidence="1" type="ORF">TNCV_1013671</name>
</gene>
<dbReference type="InterPro" id="IPR036397">
    <property type="entry name" value="RNaseH_sf"/>
</dbReference>
<dbReference type="EMBL" id="BMAU01021369">
    <property type="protein sequence ID" value="GFY24318.1"/>
    <property type="molecule type" value="Genomic_DNA"/>
</dbReference>
<keyword evidence="2" id="KW-1185">Reference proteome</keyword>
<dbReference type="AlphaFoldDB" id="A0A8X7B9V6"/>
<dbReference type="GO" id="GO:0003676">
    <property type="term" value="F:nucleic acid binding"/>
    <property type="evidence" value="ECO:0007669"/>
    <property type="project" value="InterPro"/>
</dbReference>
<dbReference type="Gene3D" id="3.30.420.10">
    <property type="entry name" value="Ribonuclease H-like superfamily/Ribonuclease H"/>
    <property type="match status" value="1"/>
</dbReference>